<name>A0A292PLB9_9PEZI</name>
<sequence>GQHPSNNLAWTFPHNFIAHSKSPILSTLAPFRASNTHCHPSLPTERFSLPTPTTRRRDAVGTIFPGTAAVPSPAGDLVLESQLIILTLEVSGAKVLYGASG</sequence>
<gene>
    <name evidence="1" type="ORF">GSTUAT00007989001</name>
</gene>
<dbReference type="Proteomes" id="UP001412239">
    <property type="component" value="Unassembled WGS sequence"/>
</dbReference>
<proteinExistence type="predicted"/>
<evidence type="ECO:0000313" key="1">
    <source>
        <dbReference type="EMBL" id="CUS07924.1"/>
    </source>
</evidence>
<dbReference type="EMBL" id="LN891161">
    <property type="protein sequence ID" value="CUS07924.1"/>
    <property type="molecule type" value="Genomic_DNA"/>
</dbReference>
<reference evidence="1" key="1">
    <citation type="submission" date="2015-10" db="EMBL/GenBank/DDBJ databases">
        <authorList>
            <person name="Regsiter A."/>
            <person name="william w."/>
        </authorList>
    </citation>
    <scope>NUCLEOTIDE SEQUENCE</scope>
    <source>
        <strain evidence="1">Montdore</strain>
    </source>
</reference>
<organism evidence="1 2">
    <name type="scientific">Tuber aestivum</name>
    <name type="common">summer truffle</name>
    <dbReference type="NCBI Taxonomy" id="59557"/>
    <lineage>
        <taxon>Eukaryota</taxon>
        <taxon>Fungi</taxon>
        <taxon>Dikarya</taxon>
        <taxon>Ascomycota</taxon>
        <taxon>Pezizomycotina</taxon>
        <taxon>Pezizomycetes</taxon>
        <taxon>Pezizales</taxon>
        <taxon>Tuberaceae</taxon>
        <taxon>Tuber</taxon>
    </lineage>
</organism>
<keyword evidence="2" id="KW-1185">Reference proteome</keyword>
<accession>A0A292PLB9</accession>
<dbReference type="AlphaFoldDB" id="A0A292PLB9"/>
<protein>
    <submittedName>
        <fullName evidence="1">Uncharacterized protein</fullName>
    </submittedName>
</protein>
<evidence type="ECO:0000313" key="2">
    <source>
        <dbReference type="Proteomes" id="UP001412239"/>
    </source>
</evidence>
<feature type="non-terminal residue" evidence="1">
    <location>
        <position position="101"/>
    </location>
</feature>